<evidence type="ECO:0000259" key="4">
    <source>
        <dbReference type="Pfam" id="PF13193"/>
    </source>
</evidence>
<gene>
    <name evidence="5" type="ORF">EV191_11182</name>
</gene>
<feature type="domain" description="AMP-binding enzyme C-terminal" evidence="4">
    <location>
        <begin position="443"/>
        <end position="517"/>
    </location>
</feature>
<name>A0A4R2QFN5_9PSEU</name>
<evidence type="ECO:0000313" key="6">
    <source>
        <dbReference type="Proteomes" id="UP000294911"/>
    </source>
</evidence>
<dbReference type="GO" id="GO:0006631">
    <property type="term" value="P:fatty acid metabolic process"/>
    <property type="evidence" value="ECO:0007669"/>
    <property type="project" value="TreeGrafter"/>
</dbReference>
<keyword evidence="6" id="KW-1185">Reference proteome</keyword>
<dbReference type="InterPro" id="IPR025110">
    <property type="entry name" value="AMP-bd_C"/>
</dbReference>
<dbReference type="GO" id="GO:0031956">
    <property type="term" value="F:medium-chain fatty acid-CoA ligase activity"/>
    <property type="evidence" value="ECO:0007669"/>
    <property type="project" value="TreeGrafter"/>
</dbReference>
<dbReference type="EMBL" id="SLXQ01000011">
    <property type="protein sequence ID" value="TCP47877.1"/>
    <property type="molecule type" value="Genomic_DNA"/>
</dbReference>
<dbReference type="SUPFAM" id="SSF56801">
    <property type="entry name" value="Acetyl-CoA synthetase-like"/>
    <property type="match status" value="1"/>
</dbReference>
<dbReference type="InterPro" id="IPR042099">
    <property type="entry name" value="ANL_N_sf"/>
</dbReference>
<comment type="similarity">
    <text evidence="1">Belongs to the ATP-dependent AMP-binding enzyme family.</text>
</comment>
<dbReference type="RefSeq" id="WP_165913046.1">
    <property type="nucleotide sequence ID" value="NZ_SLXQ01000011.1"/>
</dbReference>
<evidence type="ECO:0000313" key="5">
    <source>
        <dbReference type="EMBL" id="TCP47877.1"/>
    </source>
</evidence>
<evidence type="ECO:0000256" key="2">
    <source>
        <dbReference type="ARBA" id="ARBA00022598"/>
    </source>
</evidence>
<dbReference type="Pfam" id="PF13193">
    <property type="entry name" value="AMP-binding_C"/>
    <property type="match status" value="1"/>
</dbReference>
<protein>
    <submittedName>
        <fullName evidence="5">Cyclohexanecarboxylate-CoA ligase</fullName>
    </submittedName>
</protein>
<dbReference type="Pfam" id="PF00501">
    <property type="entry name" value="AMP-binding"/>
    <property type="match status" value="1"/>
</dbReference>
<accession>A0A4R2QFN5</accession>
<dbReference type="InterPro" id="IPR000873">
    <property type="entry name" value="AMP-dep_synth/lig_dom"/>
</dbReference>
<dbReference type="Proteomes" id="UP000294911">
    <property type="component" value="Unassembled WGS sequence"/>
</dbReference>
<evidence type="ECO:0000259" key="3">
    <source>
        <dbReference type="Pfam" id="PF00501"/>
    </source>
</evidence>
<comment type="caution">
    <text evidence="5">The sequence shown here is derived from an EMBL/GenBank/DDBJ whole genome shotgun (WGS) entry which is preliminary data.</text>
</comment>
<dbReference type="PANTHER" id="PTHR43201:SF5">
    <property type="entry name" value="MEDIUM-CHAIN ACYL-COA LIGASE ACSF2, MITOCHONDRIAL"/>
    <property type="match status" value="1"/>
</dbReference>
<dbReference type="AlphaFoldDB" id="A0A4R2QFN5"/>
<feature type="domain" description="AMP-dependent synthetase/ligase" evidence="3">
    <location>
        <begin position="32"/>
        <end position="387"/>
    </location>
</feature>
<keyword evidence="2 5" id="KW-0436">Ligase</keyword>
<sequence length="532" mass="56685">MSQIPQGTATDYYRQQGWWPNEPVTARFARLVSAEPSVTAVRDDQGQRLNRAELWRSAEHAAATLARYGVEAGAVVLICLPNTVFWQTAYLGCLRLGAIPATIPVTTDPETLGYVADLIGAAALIAAPDYHGNSAGAAAYGAAERSGRSLVLWLSNADTPVRTGGQRAEATPRAGLPDIAQLMFTSSTTGPPKAVAHTENTLSAVNLGFARRFDLTASDTIFMPSPLGHSVGSWHGARLSLFTGAELVLQQRWEPRHARELINAHGATFTAAATPFLKDLVDTAADGDRAALGSLRTFLCGGAPVPPALLEQTAVCAPNTFVSVLWGMTEGGVTTCLPTDPASLVAASAGTGLPGLELCTVDERGQPVEPGTEGELAMRGPGVFVGYIGQPELYHEQLTEHGFFRTGDLARLDEVDGVEYLKLTGRLKDLIVRGGVNISPVPLENALAAHPAVRRVAVIGVPDERLGERICAVVEPSSTLPELTTLTQWLGQRGLPQRHWPEKLWVIDGMPQNATGKIRKVDLRERAAKELG</sequence>
<dbReference type="Gene3D" id="3.40.50.12780">
    <property type="entry name" value="N-terminal domain of ligase-like"/>
    <property type="match status" value="1"/>
</dbReference>
<dbReference type="Gene3D" id="3.30.300.30">
    <property type="match status" value="1"/>
</dbReference>
<dbReference type="InterPro" id="IPR045851">
    <property type="entry name" value="AMP-bd_C_sf"/>
</dbReference>
<reference evidence="5 6" key="1">
    <citation type="submission" date="2019-03" db="EMBL/GenBank/DDBJ databases">
        <title>Genomic Encyclopedia of Type Strains, Phase IV (KMG-IV): sequencing the most valuable type-strain genomes for metagenomic binning, comparative biology and taxonomic classification.</title>
        <authorList>
            <person name="Goeker M."/>
        </authorList>
    </citation>
    <scope>NUCLEOTIDE SEQUENCE [LARGE SCALE GENOMIC DNA]</scope>
    <source>
        <strain evidence="5 6">DSM 45765</strain>
    </source>
</reference>
<organism evidence="5 6">
    <name type="scientific">Tamaricihabitans halophyticus</name>
    <dbReference type="NCBI Taxonomy" id="1262583"/>
    <lineage>
        <taxon>Bacteria</taxon>
        <taxon>Bacillati</taxon>
        <taxon>Actinomycetota</taxon>
        <taxon>Actinomycetes</taxon>
        <taxon>Pseudonocardiales</taxon>
        <taxon>Pseudonocardiaceae</taxon>
        <taxon>Tamaricihabitans</taxon>
    </lineage>
</organism>
<dbReference type="PANTHER" id="PTHR43201">
    <property type="entry name" value="ACYL-COA SYNTHETASE"/>
    <property type="match status" value="1"/>
</dbReference>
<evidence type="ECO:0000256" key="1">
    <source>
        <dbReference type="ARBA" id="ARBA00006432"/>
    </source>
</evidence>
<proteinExistence type="inferred from homology"/>